<evidence type="ECO:0000256" key="5">
    <source>
        <dbReference type="ARBA" id="ARBA00022695"/>
    </source>
</evidence>
<dbReference type="PANTHER" id="PTHR10133">
    <property type="entry name" value="DNA POLYMERASE I"/>
    <property type="match status" value="1"/>
</dbReference>
<dbReference type="Gene3D" id="1.10.150.20">
    <property type="entry name" value="5' to 3' exonuclease, C-terminal subdomain"/>
    <property type="match status" value="1"/>
</dbReference>
<dbReference type="SUPFAM" id="SSF53098">
    <property type="entry name" value="Ribonuclease H-like"/>
    <property type="match status" value="1"/>
</dbReference>
<evidence type="ECO:0000259" key="8">
    <source>
        <dbReference type="SMART" id="SM00474"/>
    </source>
</evidence>
<sequence length="609" mass="69223">MELKFDPENPVYTHVINIDLVNQALDELEKEKVVGVDIESTSLDPHDTVILTVQIGTPVKSFLFDARQLKLGEIPRFKKFLEDNKIIKILHNGKFDYKHIKQNLNIEVANIYDTMLTEVVLNMGIGRGYYSLKELAGKYAGVDLQKAIRETFENMTPSTRLNESQLKYSAVDTLILFPVFDEQLKKLKKDDLVNIAKLEFAVTRVVGDMELRGVHIDIKKWKEIIKNTSAKRDGIAKMFQKEIRPFFKSNTIDLFGNIGDCININSQAQLMDLFNNKMHLSLPSTSDGILELVNNPIAKMLRDYRGYEKLVSAFGENLISKINKKTGRIHPEFNQLGTSTGRFSCNNPNFQQIPRQSEDAPFRACFTPEPGNKLVTTDYSTMEMRIMADLSGDQSLISAFQKGVDVHSHTAALMFGLDLSPNFAKDHPQERFAAKSINFGLMYGRGSNSLARQIGVSSEKGKEYLDTYFKLYPGVRRFLDKVAKEAVKNGWSTTPAGRKRWYIKPDKDDPDYQRKIGSIERQAKNHPIQGTNADATKYALVFLQEKIKEQGFDASPVLTVHDEVVCEVKEDQAEEWAKIQSKEMCRAGELFIKKVPVECKPFVADLWEH</sequence>
<dbReference type="SMART" id="SM00474">
    <property type="entry name" value="35EXOc"/>
    <property type="match status" value="1"/>
</dbReference>
<dbReference type="Gene3D" id="3.30.70.370">
    <property type="match status" value="1"/>
</dbReference>
<comment type="caution">
    <text evidence="10">The sequence shown here is derived from an EMBL/GenBank/DDBJ whole genome shotgun (WGS) entry which is preliminary data.</text>
</comment>
<dbReference type="InterPro" id="IPR036397">
    <property type="entry name" value="RNaseH_sf"/>
</dbReference>
<dbReference type="InterPro" id="IPR001098">
    <property type="entry name" value="DNA-dir_DNA_pol_A_palm_dom"/>
</dbReference>
<dbReference type="PRINTS" id="PR00868">
    <property type="entry name" value="DNAPOLI"/>
</dbReference>
<feature type="domain" description="3'-5' exonuclease" evidence="8">
    <location>
        <begin position="12"/>
        <end position="188"/>
    </location>
</feature>
<proteinExistence type="inferred from homology"/>
<evidence type="ECO:0000313" key="10">
    <source>
        <dbReference type="EMBL" id="NMB91854.1"/>
    </source>
</evidence>
<dbReference type="GO" id="GO:0008408">
    <property type="term" value="F:3'-5' exonuclease activity"/>
    <property type="evidence" value="ECO:0007669"/>
    <property type="project" value="InterPro"/>
</dbReference>
<dbReference type="EC" id="2.7.7.7" evidence="2"/>
<dbReference type="Pfam" id="PF01612">
    <property type="entry name" value="DNA_pol_A_exo1"/>
    <property type="match status" value="1"/>
</dbReference>
<comment type="catalytic activity">
    <reaction evidence="7">
        <text>DNA(n) + a 2'-deoxyribonucleoside 5'-triphosphate = DNA(n+1) + diphosphate</text>
        <dbReference type="Rhea" id="RHEA:22508"/>
        <dbReference type="Rhea" id="RHEA-COMP:17339"/>
        <dbReference type="Rhea" id="RHEA-COMP:17340"/>
        <dbReference type="ChEBI" id="CHEBI:33019"/>
        <dbReference type="ChEBI" id="CHEBI:61560"/>
        <dbReference type="ChEBI" id="CHEBI:173112"/>
        <dbReference type="EC" id="2.7.7.7"/>
    </reaction>
</comment>
<dbReference type="Proteomes" id="UP000590542">
    <property type="component" value="Unassembled WGS sequence"/>
</dbReference>
<accession>A0A7X9E7H4</accession>
<evidence type="ECO:0000256" key="4">
    <source>
        <dbReference type="ARBA" id="ARBA00022679"/>
    </source>
</evidence>
<keyword evidence="5" id="KW-0548">Nucleotidyltransferase</keyword>
<evidence type="ECO:0000256" key="7">
    <source>
        <dbReference type="ARBA" id="ARBA00049244"/>
    </source>
</evidence>
<evidence type="ECO:0000259" key="9">
    <source>
        <dbReference type="SMART" id="SM00482"/>
    </source>
</evidence>
<dbReference type="Gene3D" id="1.20.1060.10">
    <property type="entry name" value="Taq DNA Polymerase, Chain T, domain 4"/>
    <property type="match status" value="1"/>
</dbReference>
<keyword evidence="6" id="KW-0239">DNA-directed DNA polymerase</keyword>
<gene>
    <name evidence="10" type="ORF">GYA37_03345</name>
</gene>
<dbReference type="InterPro" id="IPR002298">
    <property type="entry name" value="DNA_polymerase_A"/>
</dbReference>
<comment type="similarity">
    <text evidence="1">Belongs to the DNA polymerase type-A family.</text>
</comment>
<dbReference type="AlphaFoldDB" id="A0A7X9E7H4"/>
<dbReference type="Pfam" id="PF00476">
    <property type="entry name" value="DNA_pol_A"/>
    <property type="match status" value="1"/>
</dbReference>
<evidence type="ECO:0000256" key="2">
    <source>
        <dbReference type="ARBA" id="ARBA00012417"/>
    </source>
</evidence>
<organism evidence="10 11">
    <name type="scientific">candidate division WWE3 bacterium</name>
    <dbReference type="NCBI Taxonomy" id="2053526"/>
    <lineage>
        <taxon>Bacteria</taxon>
        <taxon>Katanobacteria</taxon>
    </lineage>
</organism>
<dbReference type="GO" id="GO:0003677">
    <property type="term" value="F:DNA binding"/>
    <property type="evidence" value="ECO:0007669"/>
    <property type="project" value="InterPro"/>
</dbReference>
<dbReference type="EMBL" id="JAAZNV010000011">
    <property type="protein sequence ID" value="NMB91854.1"/>
    <property type="molecule type" value="Genomic_DNA"/>
</dbReference>
<dbReference type="SMART" id="SM00482">
    <property type="entry name" value="POLAc"/>
    <property type="match status" value="1"/>
</dbReference>
<dbReference type="GO" id="GO:0006302">
    <property type="term" value="P:double-strand break repair"/>
    <property type="evidence" value="ECO:0007669"/>
    <property type="project" value="TreeGrafter"/>
</dbReference>
<evidence type="ECO:0000256" key="3">
    <source>
        <dbReference type="ARBA" id="ARBA00020311"/>
    </source>
</evidence>
<keyword evidence="4" id="KW-0808">Transferase</keyword>
<evidence type="ECO:0000256" key="1">
    <source>
        <dbReference type="ARBA" id="ARBA00007705"/>
    </source>
</evidence>
<dbReference type="InterPro" id="IPR002562">
    <property type="entry name" value="3'-5'_exonuclease_dom"/>
</dbReference>
<dbReference type="GO" id="GO:0006261">
    <property type="term" value="P:DNA-templated DNA replication"/>
    <property type="evidence" value="ECO:0007669"/>
    <property type="project" value="InterPro"/>
</dbReference>
<evidence type="ECO:0000256" key="6">
    <source>
        <dbReference type="ARBA" id="ARBA00022932"/>
    </source>
</evidence>
<evidence type="ECO:0000313" key="11">
    <source>
        <dbReference type="Proteomes" id="UP000590542"/>
    </source>
</evidence>
<reference evidence="10 11" key="1">
    <citation type="journal article" date="2020" name="Biotechnol. Biofuels">
        <title>New insights from the biogas microbiome by comprehensive genome-resolved metagenomics of nearly 1600 species originating from multiple anaerobic digesters.</title>
        <authorList>
            <person name="Campanaro S."/>
            <person name="Treu L."/>
            <person name="Rodriguez-R L.M."/>
            <person name="Kovalovszki A."/>
            <person name="Ziels R.M."/>
            <person name="Maus I."/>
            <person name="Zhu X."/>
            <person name="Kougias P.G."/>
            <person name="Basile A."/>
            <person name="Luo G."/>
            <person name="Schluter A."/>
            <person name="Konstantinidis K.T."/>
            <person name="Angelidaki I."/>
        </authorList>
    </citation>
    <scope>NUCLEOTIDE SEQUENCE [LARGE SCALE GENOMIC DNA]</scope>
    <source>
        <strain evidence="10">AS27yjCOA_202</strain>
    </source>
</reference>
<dbReference type="InterPro" id="IPR012337">
    <property type="entry name" value="RNaseH-like_sf"/>
</dbReference>
<name>A0A7X9E7H4_UNCKA</name>
<dbReference type="Gene3D" id="3.30.420.10">
    <property type="entry name" value="Ribonuclease H-like superfamily/Ribonuclease H"/>
    <property type="match status" value="1"/>
</dbReference>
<dbReference type="InterPro" id="IPR043502">
    <property type="entry name" value="DNA/RNA_pol_sf"/>
</dbReference>
<dbReference type="InterPro" id="IPR019760">
    <property type="entry name" value="DNA-dir_DNA_pol_A_CS"/>
</dbReference>
<feature type="domain" description="DNA-directed DNA polymerase family A palm" evidence="9">
    <location>
        <begin position="359"/>
        <end position="572"/>
    </location>
</feature>
<protein>
    <recommendedName>
        <fullName evidence="3">DNA polymerase I</fullName>
        <ecNumber evidence="2">2.7.7.7</ecNumber>
    </recommendedName>
</protein>
<dbReference type="PANTHER" id="PTHR10133:SF62">
    <property type="entry name" value="DNA POLYMERASE THETA"/>
    <property type="match status" value="1"/>
</dbReference>
<dbReference type="PROSITE" id="PS00447">
    <property type="entry name" value="DNA_POLYMERASE_A"/>
    <property type="match status" value="1"/>
</dbReference>
<dbReference type="GO" id="GO:0003887">
    <property type="term" value="F:DNA-directed DNA polymerase activity"/>
    <property type="evidence" value="ECO:0007669"/>
    <property type="project" value="UniProtKB-KW"/>
</dbReference>
<dbReference type="SUPFAM" id="SSF56672">
    <property type="entry name" value="DNA/RNA polymerases"/>
    <property type="match status" value="1"/>
</dbReference>